<accession>A0A2D1UAG4</accession>
<dbReference type="Gene3D" id="2.40.128.410">
    <property type="match status" value="1"/>
</dbReference>
<feature type="signal peptide" evidence="1">
    <location>
        <begin position="1"/>
        <end position="21"/>
    </location>
</feature>
<organism evidence="2 3">
    <name type="scientific">Pedobacter ginsengisoli</name>
    <dbReference type="NCBI Taxonomy" id="363852"/>
    <lineage>
        <taxon>Bacteria</taxon>
        <taxon>Pseudomonadati</taxon>
        <taxon>Bacteroidota</taxon>
        <taxon>Sphingobacteriia</taxon>
        <taxon>Sphingobacteriales</taxon>
        <taxon>Sphingobacteriaceae</taxon>
        <taxon>Pedobacter</taxon>
    </lineage>
</organism>
<dbReference type="OrthoDB" id="1097715at2"/>
<gene>
    <name evidence="2" type="ORF">CPT03_20135</name>
</gene>
<dbReference type="Pfam" id="PF14059">
    <property type="entry name" value="DUF4251"/>
    <property type="match status" value="1"/>
</dbReference>
<reference evidence="2 3" key="1">
    <citation type="submission" date="2017-10" db="EMBL/GenBank/DDBJ databases">
        <title>Whole genome of Pedobacter ginsengisoli T01R-27 isolated from tomato rhizosphere.</title>
        <authorList>
            <person name="Weon H.-Y."/>
            <person name="Lee S.A."/>
            <person name="Sang M.K."/>
            <person name="Song J."/>
        </authorList>
    </citation>
    <scope>NUCLEOTIDE SEQUENCE [LARGE SCALE GENOMIC DNA]</scope>
    <source>
        <strain evidence="2 3">T01R-27</strain>
    </source>
</reference>
<sequence>MKTLKNTLLLVIMFVAVQVSAQTDKETTTKLVEAQTLVFNATTALPMANMDINKVMQRFPGAQGGAIQLNGSQYQLKIAKDSVEAYLPYYGRAYSVNISSNDSGIKFKSKDFTYKTEKKKKGGWIITIRPKDTKDVQSLTLSVGEKGYAVLNVNSNYRQAIAFNGFISEPVTPSNSAPAK</sequence>
<dbReference type="KEGG" id="pgs:CPT03_20135"/>
<proteinExistence type="predicted"/>
<protein>
    <recommendedName>
        <fullName evidence="4">DUF4251 domain-containing protein</fullName>
    </recommendedName>
</protein>
<evidence type="ECO:0000313" key="2">
    <source>
        <dbReference type="EMBL" id="ATP58608.1"/>
    </source>
</evidence>
<dbReference type="AlphaFoldDB" id="A0A2D1UAG4"/>
<evidence type="ECO:0000256" key="1">
    <source>
        <dbReference type="SAM" id="SignalP"/>
    </source>
</evidence>
<evidence type="ECO:0000313" key="3">
    <source>
        <dbReference type="Proteomes" id="UP000223749"/>
    </source>
</evidence>
<dbReference type="EMBL" id="CP024091">
    <property type="protein sequence ID" value="ATP58608.1"/>
    <property type="molecule type" value="Genomic_DNA"/>
</dbReference>
<evidence type="ECO:0008006" key="4">
    <source>
        <dbReference type="Google" id="ProtNLM"/>
    </source>
</evidence>
<name>A0A2D1UAG4_9SPHI</name>
<feature type="chain" id="PRO_5013783392" description="DUF4251 domain-containing protein" evidence="1">
    <location>
        <begin position="22"/>
        <end position="180"/>
    </location>
</feature>
<dbReference type="Proteomes" id="UP000223749">
    <property type="component" value="Chromosome"/>
</dbReference>
<dbReference type="InterPro" id="IPR025347">
    <property type="entry name" value="DUF4251"/>
</dbReference>
<keyword evidence="3" id="KW-1185">Reference proteome</keyword>
<keyword evidence="1" id="KW-0732">Signal</keyword>
<dbReference type="RefSeq" id="WP_099440503.1">
    <property type="nucleotide sequence ID" value="NZ_CP024091.1"/>
</dbReference>